<dbReference type="AlphaFoldDB" id="A0A7D9D2D7"/>
<evidence type="ECO:0000313" key="2">
    <source>
        <dbReference type="EMBL" id="VUX55470.1"/>
    </source>
</evidence>
<name>A0A7D9D2D7_9GAMM</name>
<dbReference type="EMBL" id="LR633967">
    <property type="protein sequence ID" value="VUX55470.1"/>
    <property type="molecule type" value="Genomic_DNA"/>
</dbReference>
<proteinExistence type="predicted"/>
<dbReference type="Gene3D" id="3.10.450.50">
    <property type="match status" value="1"/>
</dbReference>
<evidence type="ECO:0000259" key="1">
    <source>
        <dbReference type="Pfam" id="PF14534"/>
    </source>
</evidence>
<reference evidence="2" key="1">
    <citation type="submission" date="2019-07" db="EMBL/GenBank/DDBJ databases">
        <authorList>
            <person name="Weber M."/>
            <person name="Kostadinov I."/>
            <person name="Kostadinov D I."/>
        </authorList>
    </citation>
    <scope>NUCLEOTIDE SEQUENCE</scope>
    <source>
        <strain evidence="2">Gfbio:sag-sample-m06:053724c1-46a9-4a36-b237-ea2bf867836b</strain>
    </source>
</reference>
<accession>A0A7D9D2D7</accession>
<dbReference type="InterPro" id="IPR032710">
    <property type="entry name" value="NTF2-like_dom_sf"/>
</dbReference>
<sequence length="128" mass="14445">MKPSARQVLDIKEILLSLEHELLSSQVRASDARLDELLAHAFVEFGSSGRIYDKQSMIYALTQAASMENYQIDDFTVVTESEDTALVTYSCKIRSAGGDLVRTSNRSSLWKLLDGRWQMVFHQGTRAE</sequence>
<gene>
    <name evidence="2" type="ORF">JTBM06_V1_30030</name>
</gene>
<dbReference type="InterPro" id="IPR027843">
    <property type="entry name" value="DUF4440"/>
</dbReference>
<feature type="domain" description="DUF4440" evidence="1">
    <location>
        <begin position="15"/>
        <end position="119"/>
    </location>
</feature>
<organism evidence="2">
    <name type="scientific">uncultured Woeseiaceae bacterium</name>
    <dbReference type="NCBI Taxonomy" id="1983305"/>
    <lineage>
        <taxon>Bacteria</taxon>
        <taxon>Pseudomonadati</taxon>
        <taxon>Pseudomonadota</taxon>
        <taxon>Gammaproteobacteria</taxon>
        <taxon>Woeseiales</taxon>
        <taxon>Woeseiaceae</taxon>
        <taxon>environmental samples</taxon>
    </lineage>
</organism>
<dbReference type="SUPFAM" id="SSF54427">
    <property type="entry name" value="NTF2-like"/>
    <property type="match status" value="1"/>
</dbReference>
<protein>
    <recommendedName>
        <fullName evidence="1">DUF4440 domain-containing protein</fullName>
    </recommendedName>
</protein>
<dbReference type="Pfam" id="PF14534">
    <property type="entry name" value="DUF4440"/>
    <property type="match status" value="1"/>
</dbReference>